<feature type="transmembrane region" description="Helical" evidence="1">
    <location>
        <begin position="40"/>
        <end position="63"/>
    </location>
</feature>
<evidence type="ECO:0000256" key="1">
    <source>
        <dbReference type="SAM" id="Phobius"/>
    </source>
</evidence>
<organism evidence="2 3">
    <name type="scientific">Cimex lectularius</name>
    <name type="common">Bed bug</name>
    <name type="synonym">Acanthia lectularia</name>
    <dbReference type="NCBI Taxonomy" id="79782"/>
    <lineage>
        <taxon>Eukaryota</taxon>
        <taxon>Metazoa</taxon>
        <taxon>Ecdysozoa</taxon>
        <taxon>Arthropoda</taxon>
        <taxon>Hexapoda</taxon>
        <taxon>Insecta</taxon>
        <taxon>Pterygota</taxon>
        <taxon>Neoptera</taxon>
        <taxon>Paraneoptera</taxon>
        <taxon>Hemiptera</taxon>
        <taxon>Heteroptera</taxon>
        <taxon>Panheteroptera</taxon>
        <taxon>Cimicomorpha</taxon>
        <taxon>Cimicidae</taxon>
        <taxon>Cimex</taxon>
    </lineage>
</organism>
<feature type="transmembrane region" description="Helical" evidence="1">
    <location>
        <begin position="83"/>
        <end position="104"/>
    </location>
</feature>
<evidence type="ECO:0000313" key="2">
    <source>
        <dbReference type="EnsemblMetazoa" id="XP_014252103.1"/>
    </source>
</evidence>
<evidence type="ECO:0000313" key="3">
    <source>
        <dbReference type="Proteomes" id="UP000494040"/>
    </source>
</evidence>
<dbReference type="Proteomes" id="UP000494040">
    <property type="component" value="Unassembled WGS sequence"/>
</dbReference>
<keyword evidence="3" id="KW-1185">Reference proteome</keyword>
<keyword evidence="1" id="KW-0472">Membrane</keyword>
<dbReference type="AlphaFoldDB" id="A0A8I6RUZ4"/>
<dbReference type="EnsemblMetazoa" id="XM_014396617.2">
    <property type="protein sequence ID" value="XP_014252103.1"/>
    <property type="gene ID" value="LOC106668140"/>
</dbReference>
<keyword evidence="1" id="KW-1133">Transmembrane helix</keyword>
<name>A0A8I6RUZ4_CIMLE</name>
<feature type="transmembrane region" description="Helical" evidence="1">
    <location>
        <begin position="116"/>
        <end position="141"/>
    </location>
</feature>
<protein>
    <submittedName>
        <fullName evidence="2">Uncharacterized protein</fullName>
    </submittedName>
</protein>
<proteinExistence type="predicted"/>
<reference evidence="2" key="1">
    <citation type="submission" date="2022-01" db="UniProtKB">
        <authorList>
            <consortium name="EnsemblMetazoa"/>
        </authorList>
    </citation>
    <scope>IDENTIFICATION</scope>
</reference>
<keyword evidence="1" id="KW-0812">Transmembrane</keyword>
<dbReference type="GeneID" id="106668140"/>
<dbReference type="KEGG" id="clec:106668140"/>
<accession>A0A8I6RUZ4</accession>
<dbReference type="RefSeq" id="XP_014252103.1">
    <property type="nucleotide sequence ID" value="XM_014396617.2"/>
</dbReference>
<feature type="transmembrane region" description="Helical" evidence="1">
    <location>
        <begin position="147"/>
        <end position="167"/>
    </location>
</feature>
<sequence>MPKSNRKRDLVSEVLIKWCVCVVPSIKAGCCCTSLRNGTLIAMSFSMLFAIVNIINSFCRYWFGPKLHPQDAFMMIYYRKNEYIFVTFAFYYIIWLLLCLAIFINTCRNTLNIWTTMIWVLCVIVYIALCCGEIAFAAFFYTKDQKLLILIFSVIYYFIQMLAMLYFTMITINYCKELEDDSESENESYFLTSLPIVVPPI</sequence>